<dbReference type="EMBL" id="CP035758">
    <property type="protein sequence ID" value="QBD81228.1"/>
    <property type="molecule type" value="Genomic_DNA"/>
</dbReference>
<feature type="transmembrane region" description="Helical" evidence="1">
    <location>
        <begin position="116"/>
        <end position="137"/>
    </location>
</feature>
<evidence type="ECO:0000256" key="1">
    <source>
        <dbReference type="SAM" id="Phobius"/>
    </source>
</evidence>
<evidence type="ECO:0000313" key="2">
    <source>
        <dbReference type="EMBL" id="QBD81228.1"/>
    </source>
</evidence>
<proteinExistence type="predicted"/>
<feature type="transmembrane region" description="Helical" evidence="1">
    <location>
        <begin position="93"/>
        <end position="110"/>
    </location>
</feature>
<keyword evidence="1" id="KW-0812">Transmembrane</keyword>
<reference evidence="2 3" key="1">
    <citation type="submission" date="2019-01" db="EMBL/GenBank/DDBJ databases">
        <title>Ktedonosporobacter rubrisoli SCAWS-G2.</title>
        <authorList>
            <person name="Huang Y."/>
            <person name="Yan B."/>
        </authorList>
    </citation>
    <scope>NUCLEOTIDE SEQUENCE [LARGE SCALE GENOMIC DNA]</scope>
    <source>
        <strain evidence="2 3">SCAWS-G2</strain>
    </source>
</reference>
<keyword evidence="1" id="KW-1133">Transmembrane helix</keyword>
<dbReference type="PANTHER" id="PTHR35283:SF3">
    <property type="entry name" value="T12C22.21 PROTEIN"/>
    <property type="match status" value="1"/>
</dbReference>
<gene>
    <name evidence="2" type="ORF">EPA93_36730</name>
</gene>
<keyword evidence="1" id="KW-0472">Membrane</keyword>
<dbReference type="AlphaFoldDB" id="A0A4P6JZB0"/>
<dbReference type="PANTHER" id="PTHR35283">
    <property type="entry name" value="T12C22.21 PROTEIN"/>
    <property type="match status" value="1"/>
</dbReference>
<feature type="transmembrane region" description="Helical" evidence="1">
    <location>
        <begin position="52"/>
        <end position="73"/>
    </location>
</feature>
<dbReference type="OrthoDB" id="160335at2"/>
<sequence>MTTKNKTAGTVATTTKSNLGRLINLVIGDALVFLIFAALGRRSHGEAAGLDALLQIALTALPFALAWFVVAPFLKVYRRDVDTDPLRMVKRTLLAWVCAWPVALILRSVFVDHAIVPLTFALISLLANALLLLIWRWPFSLMQRMRQKEGR</sequence>
<dbReference type="KEGG" id="kbs:EPA93_36730"/>
<accession>A0A4P6JZB0</accession>
<dbReference type="Pfam" id="PF11255">
    <property type="entry name" value="DUF3054"/>
    <property type="match status" value="1"/>
</dbReference>
<dbReference type="InterPro" id="IPR021414">
    <property type="entry name" value="DUF3054"/>
</dbReference>
<protein>
    <submittedName>
        <fullName evidence="2">DUF3054 domain-containing protein</fullName>
    </submittedName>
</protein>
<organism evidence="2 3">
    <name type="scientific">Ktedonosporobacter rubrisoli</name>
    <dbReference type="NCBI Taxonomy" id="2509675"/>
    <lineage>
        <taxon>Bacteria</taxon>
        <taxon>Bacillati</taxon>
        <taxon>Chloroflexota</taxon>
        <taxon>Ktedonobacteria</taxon>
        <taxon>Ktedonobacterales</taxon>
        <taxon>Ktedonosporobacteraceae</taxon>
        <taxon>Ktedonosporobacter</taxon>
    </lineage>
</organism>
<name>A0A4P6JZB0_KTERU</name>
<evidence type="ECO:0000313" key="3">
    <source>
        <dbReference type="Proteomes" id="UP000290365"/>
    </source>
</evidence>
<dbReference type="RefSeq" id="WP_129892289.1">
    <property type="nucleotide sequence ID" value="NZ_CP035758.1"/>
</dbReference>
<dbReference type="Proteomes" id="UP000290365">
    <property type="component" value="Chromosome"/>
</dbReference>
<keyword evidence="3" id="KW-1185">Reference proteome</keyword>
<feature type="transmembrane region" description="Helical" evidence="1">
    <location>
        <begin position="21"/>
        <end position="40"/>
    </location>
</feature>